<protein>
    <submittedName>
        <fullName evidence="2">Uncharacterized protein</fullName>
    </submittedName>
</protein>
<dbReference type="AlphaFoldDB" id="A0A4Z2GS66"/>
<keyword evidence="3" id="KW-1185">Reference proteome</keyword>
<feature type="region of interest" description="Disordered" evidence="1">
    <location>
        <begin position="103"/>
        <end position="137"/>
    </location>
</feature>
<reference evidence="2 3" key="1">
    <citation type="submission" date="2019-03" db="EMBL/GenBank/DDBJ databases">
        <title>First draft genome of Liparis tanakae, snailfish: a comprehensive survey of snailfish specific genes.</title>
        <authorList>
            <person name="Kim W."/>
            <person name="Song I."/>
            <person name="Jeong J.-H."/>
            <person name="Kim D."/>
            <person name="Kim S."/>
            <person name="Ryu S."/>
            <person name="Song J.Y."/>
            <person name="Lee S.K."/>
        </authorList>
    </citation>
    <scope>NUCLEOTIDE SEQUENCE [LARGE SCALE GENOMIC DNA]</scope>
    <source>
        <tissue evidence="2">Muscle</tissue>
    </source>
</reference>
<comment type="caution">
    <text evidence="2">The sequence shown here is derived from an EMBL/GenBank/DDBJ whole genome shotgun (WGS) entry which is preliminary data.</text>
</comment>
<sequence length="137" mass="15585">MKHDDKHRDNCDSDHCGNEEASKIHVRIKQLETKPNADCGANILATHRDCLVHYNNKPAYRMERSSESHTTCFRKSFCPQALNIEASSIDAFAKAFTRLASYQPKPRPLPPRREHLLPRRYRGAEGGVKPTRISSSV</sequence>
<organism evidence="2 3">
    <name type="scientific">Liparis tanakae</name>
    <name type="common">Tanaka's snailfish</name>
    <dbReference type="NCBI Taxonomy" id="230148"/>
    <lineage>
        <taxon>Eukaryota</taxon>
        <taxon>Metazoa</taxon>
        <taxon>Chordata</taxon>
        <taxon>Craniata</taxon>
        <taxon>Vertebrata</taxon>
        <taxon>Euteleostomi</taxon>
        <taxon>Actinopterygii</taxon>
        <taxon>Neopterygii</taxon>
        <taxon>Teleostei</taxon>
        <taxon>Neoteleostei</taxon>
        <taxon>Acanthomorphata</taxon>
        <taxon>Eupercaria</taxon>
        <taxon>Perciformes</taxon>
        <taxon>Cottioidei</taxon>
        <taxon>Cottales</taxon>
        <taxon>Liparidae</taxon>
        <taxon>Liparis</taxon>
    </lineage>
</organism>
<evidence type="ECO:0000313" key="3">
    <source>
        <dbReference type="Proteomes" id="UP000314294"/>
    </source>
</evidence>
<name>A0A4Z2GS66_9TELE</name>
<dbReference type="Proteomes" id="UP000314294">
    <property type="component" value="Unassembled WGS sequence"/>
</dbReference>
<dbReference type="EMBL" id="SRLO01000440">
    <property type="protein sequence ID" value="TNN55965.1"/>
    <property type="molecule type" value="Genomic_DNA"/>
</dbReference>
<evidence type="ECO:0000313" key="2">
    <source>
        <dbReference type="EMBL" id="TNN55965.1"/>
    </source>
</evidence>
<proteinExistence type="predicted"/>
<evidence type="ECO:0000256" key="1">
    <source>
        <dbReference type="SAM" id="MobiDB-lite"/>
    </source>
</evidence>
<gene>
    <name evidence="2" type="ORF">EYF80_033800</name>
</gene>
<accession>A0A4Z2GS66</accession>